<keyword evidence="14" id="KW-0966">Cell projection</keyword>
<name>A0ABQ3H115_9NEIS</name>
<evidence type="ECO:0000256" key="3">
    <source>
        <dbReference type="ARBA" id="ARBA00007971"/>
    </source>
</evidence>
<dbReference type="PIRSF" id="PIRSF004862">
    <property type="entry name" value="FliF"/>
    <property type="match status" value="1"/>
</dbReference>
<keyword evidence="6 11" id="KW-1133">Transmembrane helix</keyword>
<feature type="domain" description="Flagellar M-ring N-terminal" evidence="12">
    <location>
        <begin position="53"/>
        <end position="227"/>
    </location>
</feature>
<evidence type="ECO:0000256" key="1">
    <source>
        <dbReference type="ARBA" id="ARBA00004117"/>
    </source>
</evidence>
<dbReference type="InterPro" id="IPR006182">
    <property type="entry name" value="FliF_N_dom"/>
</dbReference>
<feature type="compositionally biased region" description="Low complexity" evidence="10">
    <location>
        <begin position="324"/>
        <end position="334"/>
    </location>
</feature>
<evidence type="ECO:0000256" key="9">
    <source>
        <dbReference type="PIRNR" id="PIRNR004862"/>
    </source>
</evidence>
<dbReference type="InterPro" id="IPR000067">
    <property type="entry name" value="FlgMring_FliF"/>
</dbReference>
<comment type="caution">
    <text evidence="14">The sequence shown here is derived from an EMBL/GenBank/DDBJ whole genome shotgun (WGS) entry which is preliminary data.</text>
</comment>
<keyword evidence="14" id="KW-0969">Cilium</keyword>
<dbReference type="Pfam" id="PF01514">
    <property type="entry name" value="YscJ_FliF"/>
    <property type="match status" value="1"/>
</dbReference>
<comment type="function">
    <text evidence="9">The M ring may be actively involved in energy transduction.</text>
</comment>
<protein>
    <recommendedName>
        <fullName evidence="9">Flagellar M-ring protein</fullName>
    </recommendedName>
</protein>
<evidence type="ECO:0000313" key="15">
    <source>
        <dbReference type="Proteomes" id="UP000604737"/>
    </source>
</evidence>
<dbReference type="Proteomes" id="UP000604737">
    <property type="component" value="Unassembled WGS sequence"/>
</dbReference>
<keyword evidence="4" id="KW-1003">Cell membrane</keyword>
<dbReference type="InterPro" id="IPR043427">
    <property type="entry name" value="YscJ/FliF"/>
</dbReference>
<comment type="subcellular location">
    <subcellularLocation>
        <location evidence="1 9">Bacterial flagellum basal body</location>
    </subcellularLocation>
    <subcellularLocation>
        <location evidence="2">Cell membrane</location>
        <topology evidence="2">Multi-pass membrane protein</topology>
    </subcellularLocation>
</comment>
<sequence length="565" mass="60229">MIATLKSGLGRLRADGAKLPPLPSSFFKRLAPIVVLAIGITALVLMYFWRDQAGYKPVFGARESVSAADMMSVLDAEHVPYRIHPESGQVLVPADALGKARMLLAAKGVVAKLPAGLELMDKNDPLGVSQFVQDVRFRRGLEGELVQSIMALNEVEHARVHLSIAKSSSFVVSDGEKSSASVVVTLKPGAKLGREQIAAIINLVAGSVASLDPQRVTLVDQAGNYLSSKVDLSEGGAVGAASGEEAGDKYRNEALNNIRELLAPALGGDNYKASVTAEVDTDRVEETREQYGETPKVTNEATRDEQSSSELAMGIPGSLSNRPAAANASKPQAAGGDAGPRKNATTRQYAYDRNVVQIKRSRDRLKRLNVAVVLNNAAAPVPAKGWTPEQLANIDRILRNGLGIDAERGDKLVVSTLAFPAKPVLARWWEERDTMVDIGSYAIQGVVLLLVFLLVIRPLLKILRDWVSPAHGEQALREVQLAEPQLLAAAAAGAAPVAAAATALPDRSAGAGQMPVVPLLENYDLPPAGSSVDVLVDHLKTLANKEPERVAEVVKQWVQKNGRVS</sequence>
<evidence type="ECO:0000256" key="8">
    <source>
        <dbReference type="ARBA" id="ARBA00023143"/>
    </source>
</evidence>
<evidence type="ECO:0000259" key="13">
    <source>
        <dbReference type="Pfam" id="PF08345"/>
    </source>
</evidence>
<gene>
    <name evidence="14" type="primary">lfiF</name>
    <name evidence="14" type="ORF">GCM10007350_20520</name>
</gene>
<evidence type="ECO:0000259" key="12">
    <source>
        <dbReference type="Pfam" id="PF01514"/>
    </source>
</evidence>
<reference evidence="15" key="1">
    <citation type="journal article" date="2019" name="Int. J. Syst. Evol. Microbiol.">
        <title>The Global Catalogue of Microorganisms (GCM) 10K type strain sequencing project: providing services to taxonomists for standard genome sequencing and annotation.</title>
        <authorList>
            <consortium name="The Broad Institute Genomics Platform"/>
            <consortium name="The Broad Institute Genome Sequencing Center for Infectious Disease"/>
            <person name="Wu L."/>
            <person name="Ma J."/>
        </authorList>
    </citation>
    <scope>NUCLEOTIDE SEQUENCE [LARGE SCALE GENOMIC DNA]</scope>
    <source>
        <strain evidence="15">KCTC 23701</strain>
    </source>
</reference>
<evidence type="ECO:0000256" key="4">
    <source>
        <dbReference type="ARBA" id="ARBA00022475"/>
    </source>
</evidence>
<feature type="transmembrane region" description="Helical" evidence="11">
    <location>
        <begin position="30"/>
        <end position="49"/>
    </location>
</feature>
<keyword evidence="5 11" id="KW-0812">Transmembrane</keyword>
<dbReference type="InterPro" id="IPR045851">
    <property type="entry name" value="AMP-bd_C_sf"/>
</dbReference>
<feature type="domain" description="Flagellar M-ring C-terminal" evidence="13">
    <location>
        <begin position="262"/>
        <end position="419"/>
    </location>
</feature>
<dbReference type="RefSeq" id="WP_189460466.1">
    <property type="nucleotide sequence ID" value="NZ_BMYO01000005.1"/>
</dbReference>
<evidence type="ECO:0000256" key="6">
    <source>
        <dbReference type="ARBA" id="ARBA00022989"/>
    </source>
</evidence>
<evidence type="ECO:0000256" key="11">
    <source>
        <dbReference type="SAM" id="Phobius"/>
    </source>
</evidence>
<feature type="transmembrane region" description="Helical" evidence="11">
    <location>
        <begin position="441"/>
        <end position="460"/>
    </location>
</feature>
<dbReference type="NCBIfam" id="TIGR00206">
    <property type="entry name" value="fliF"/>
    <property type="match status" value="1"/>
</dbReference>
<dbReference type="PANTHER" id="PTHR30046">
    <property type="entry name" value="FLAGELLAR M-RING PROTEIN"/>
    <property type="match status" value="1"/>
</dbReference>
<dbReference type="PANTHER" id="PTHR30046:SF0">
    <property type="entry name" value="FLAGELLAR M-RING PROTEIN"/>
    <property type="match status" value="1"/>
</dbReference>
<evidence type="ECO:0000313" key="14">
    <source>
        <dbReference type="EMBL" id="GHD63331.1"/>
    </source>
</evidence>
<keyword evidence="8 9" id="KW-0975">Bacterial flagellum</keyword>
<organism evidence="14 15">
    <name type="scientific">Jeongeupia chitinilytica</name>
    <dbReference type="NCBI Taxonomy" id="1041641"/>
    <lineage>
        <taxon>Bacteria</taxon>
        <taxon>Pseudomonadati</taxon>
        <taxon>Pseudomonadota</taxon>
        <taxon>Betaproteobacteria</taxon>
        <taxon>Neisseriales</taxon>
        <taxon>Chitinibacteraceae</taxon>
        <taxon>Jeongeupia</taxon>
    </lineage>
</organism>
<evidence type="ECO:0000256" key="7">
    <source>
        <dbReference type="ARBA" id="ARBA00023136"/>
    </source>
</evidence>
<keyword evidence="14" id="KW-0282">Flagellum</keyword>
<evidence type="ECO:0000256" key="5">
    <source>
        <dbReference type="ARBA" id="ARBA00022692"/>
    </source>
</evidence>
<evidence type="ECO:0000256" key="10">
    <source>
        <dbReference type="SAM" id="MobiDB-lite"/>
    </source>
</evidence>
<keyword evidence="15" id="KW-1185">Reference proteome</keyword>
<dbReference type="InterPro" id="IPR013556">
    <property type="entry name" value="Flag_M-ring_C"/>
</dbReference>
<dbReference type="Gene3D" id="3.30.300.30">
    <property type="match status" value="1"/>
</dbReference>
<accession>A0ABQ3H115</accession>
<evidence type="ECO:0000256" key="2">
    <source>
        <dbReference type="ARBA" id="ARBA00004651"/>
    </source>
</evidence>
<dbReference type="PRINTS" id="PR01009">
    <property type="entry name" value="FLGMRINGFLIF"/>
</dbReference>
<feature type="compositionally biased region" description="Basic and acidic residues" evidence="10">
    <location>
        <begin position="280"/>
        <end position="291"/>
    </location>
</feature>
<proteinExistence type="inferred from homology"/>
<dbReference type="Pfam" id="PF08345">
    <property type="entry name" value="YscJ_FliF_C"/>
    <property type="match status" value="1"/>
</dbReference>
<keyword evidence="7 11" id="KW-0472">Membrane</keyword>
<feature type="region of interest" description="Disordered" evidence="10">
    <location>
        <begin position="280"/>
        <end position="346"/>
    </location>
</feature>
<dbReference type="EMBL" id="BMYO01000005">
    <property type="protein sequence ID" value="GHD63331.1"/>
    <property type="molecule type" value="Genomic_DNA"/>
</dbReference>
<comment type="similarity">
    <text evidence="3 9">Belongs to the FliF family.</text>
</comment>